<evidence type="ECO:0000313" key="2">
    <source>
        <dbReference type="EMBL" id="KIO28071.1"/>
    </source>
</evidence>
<sequence>MTMHPALEVPEILCLIFRSHLGKHHLFSCSVVCRLWGIWASDILWRTAPVPLWAVFQPLTLITETSEASVEIANIEEPAWRQFLTLASKITVFKVDRKIGAASLERIKLAKQTFNGEPFRQVTTLEMEIDEPHGLIMDLFTTPSLNSVSLWFRNIEDSGITWVANCLPAMAPKLTHLFISFGHFYGSLNVSQYSALQHFQLDGQGVQARFWESLATCPLLRKVRLWCMDVWGDSPANRRADLVYFPALCRLEIWGHCRVFFKIILRSRMPMLETVWWHDDPTMADCFISRIVAHLKLYSPKIGAGRLWDPKKYMCYFGTSDYEDSAIDTDVDIEYDSDGSEICY</sequence>
<dbReference type="Proteomes" id="UP000054248">
    <property type="component" value="Unassembled WGS sequence"/>
</dbReference>
<dbReference type="Gene3D" id="3.80.10.10">
    <property type="entry name" value="Ribonuclease Inhibitor"/>
    <property type="match status" value="1"/>
</dbReference>
<dbReference type="SUPFAM" id="SSF81383">
    <property type="entry name" value="F-box domain"/>
    <property type="match status" value="1"/>
</dbReference>
<keyword evidence="3" id="KW-1185">Reference proteome</keyword>
<dbReference type="InterPro" id="IPR032675">
    <property type="entry name" value="LRR_dom_sf"/>
</dbReference>
<protein>
    <recommendedName>
        <fullName evidence="1">F-box domain-containing protein</fullName>
    </recommendedName>
</protein>
<dbReference type="Pfam" id="PF12937">
    <property type="entry name" value="F-box-like"/>
    <property type="match status" value="1"/>
</dbReference>
<proteinExistence type="predicted"/>
<dbReference type="SUPFAM" id="SSF52047">
    <property type="entry name" value="RNI-like"/>
    <property type="match status" value="1"/>
</dbReference>
<dbReference type="InterPro" id="IPR001810">
    <property type="entry name" value="F-box_dom"/>
</dbReference>
<name>A0A0C3QKU5_9AGAM</name>
<evidence type="ECO:0000259" key="1">
    <source>
        <dbReference type="Pfam" id="PF12937"/>
    </source>
</evidence>
<accession>A0A0C3QKU5</accession>
<dbReference type="EMBL" id="KN822999">
    <property type="protein sequence ID" value="KIO28071.1"/>
    <property type="molecule type" value="Genomic_DNA"/>
</dbReference>
<dbReference type="HOGENOM" id="CLU_806968_0_0_1"/>
<evidence type="ECO:0000313" key="3">
    <source>
        <dbReference type="Proteomes" id="UP000054248"/>
    </source>
</evidence>
<feature type="domain" description="F-box" evidence="1">
    <location>
        <begin position="10"/>
        <end position="47"/>
    </location>
</feature>
<dbReference type="OrthoDB" id="3256078at2759"/>
<dbReference type="AlphaFoldDB" id="A0A0C3QKU5"/>
<reference evidence="2 3" key="1">
    <citation type="submission" date="2014-04" db="EMBL/GenBank/DDBJ databases">
        <authorList>
            <consortium name="DOE Joint Genome Institute"/>
            <person name="Kuo A."/>
            <person name="Girlanda M."/>
            <person name="Perotto S."/>
            <person name="Kohler A."/>
            <person name="Nagy L.G."/>
            <person name="Floudas D."/>
            <person name="Copeland A."/>
            <person name="Barry K.W."/>
            <person name="Cichocki N."/>
            <person name="Veneault-Fourrey C."/>
            <person name="LaButti K."/>
            <person name="Lindquist E.A."/>
            <person name="Lipzen A."/>
            <person name="Lundell T."/>
            <person name="Morin E."/>
            <person name="Murat C."/>
            <person name="Sun H."/>
            <person name="Tunlid A."/>
            <person name="Henrissat B."/>
            <person name="Grigoriev I.V."/>
            <person name="Hibbett D.S."/>
            <person name="Martin F."/>
            <person name="Nordberg H.P."/>
            <person name="Cantor M.N."/>
            <person name="Hua S.X."/>
        </authorList>
    </citation>
    <scope>NUCLEOTIDE SEQUENCE [LARGE SCALE GENOMIC DNA]</scope>
    <source>
        <strain evidence="2 3">MUT 4182</strain>
    </source>
</reference>
<organism evidence="2 3">
    <name type="scientific">Tulasnella calospora MUT 4182</name>
    <dbReference type="NCBI Taxonomy" id="1051891"/>
    <lineage>
        <taxon>Eukaryota</taxon>
        <taxon>Fungi</taxon>
        <taxon>Dikarya</taxon>
        <taxon>Basidiomycota</taxon>
        <taxon>Agaricomycotina</taxon>
        <taxon>Agaricomycetes</taxon>
        <taxon>Cantharellales</taxon>
        <taxon>Tulasnellaceae</taxon>
        <taxon>Tulasnella</taxon>
    </lineage>
</organism>
<gene>
    <name evidence="2" type="ORF">M407DRAFT_22702</name>
</gene>
<reference evidence="3" key="2">
    <citation type="submission" date="2015-01" db="EMBL/GenBank/DDBJ databases">
        <title>Evolutionary Origins and Diversification of the Mycorrhizal Mutualists.</title>
        <authorList>
            <consortium name="DOE Joint Genome Institute"/>
            <consortium name="Mycorrhizal Genomics Consortium"/>
            <person name="Kohler A."/>
            <person name="Kuo A."/>
            <person name="Nagy L.G."/>
            <person name="Floudas D."/>
            <person name="Copeland A."/>
            <person name="Barry K.W."/>
            <person name="Cichocki N."/>
            <person name="Veneault-Fourrey C."/>
            <person name="LaButti K."/>
            <person name="Lindquist E.A."/>
            <person name="Lipzen A."/>
            <person name="Lundell T."/>
            <person name="Morin E."/>
            <person name="Murat C."/>
            <person name="Riley R."/>
            <person name="Ohm R."/>
            <person name="Sun H."/>
            <person name="Tunlid A."/>
            <person name="Henrissat B."/>
            <person name="Grigoriev I.V."/>
            <person name="Hibbett D.S."/>
            <person name="Martin F."/>
        </authorList>
    </citation>
    <scope>NUCLEOTIDE SEQUENCE [LARGE SCALE GENOMIC DNA]</scope>
    <source>
        <strain evidence="3">MUT 4182</strain>
    </source>
</reference>
<dbReference type="InterPro" id="IPR036047">
    <property type="entry name" value="F-box-like_dom_sf"/>
</dbReference>